<dbReference type="NCBIfam" id="TIGR03512">
    <property type="entry name" value="GldD_lipo"/>
    <property type="match status" value="1"/>
</dbReference>
<dbReference type="KEGG" id="als:DJ013_21445"/>
<evidence type="ECO:0000313" key="2">
    <source>
        <dbReference type="Proteomes" id="UP000249873"/>
    </source>
</evidence>
<accession>A0A2Z4GH34</accession>
<dbReference type="EMBL" id="CP029480">
    <property type="protein sequence ID" value="AWW00611.1"/>
    <property type="molecule type" value="Genomic_DNA"/>
</dbReference>
<keyword evidence="1" id="KW-0449">Lipoprotein</keyword>
<dbReference type="InterPro" id="IPR019850">
    <property type="entry name" value="GldD-like"/>
</dbReference>
<sequence>MPQKERNVLIVLFATLLISCGGSSDYFPKPKGYNRLDLPAHKYVQLEEKHPYTFEHNVNAIVEPDTFGNAEPHWIILHYKDLMARIQLTYKPLNGDLNKLSKHIDDAYKLAGRHHVKADSQVEKVIELKNGKRAVVIELEGEVPSHFQFYVTDTSKHYLRGAVYLIEPTLNDSLRPLVNYMKDDCMHLLETLKWTE</sequence>
<gene>
    <name evidence="1" type="primary">gldD</name>
    <name evidence="1" type="ORF">DJ013_21445</name>
</gene>
<protein>
    <submittedName>
        <fullName evidence="1">Gliding motility lipoprotein GldD</fullName>
    </submittedName>
</protein>
<dbReference type="Proteomes" id="UP000249873">
    <property type="component" value="Chromosome"/>
</dbReference>
<dbReference type="Pfam" id="PF25593">
    <property type="entry name" value="GldD_lipo"/>
    <property type="match status" value="1"/>
</dbReference>
<dbReference type="RefSeq" id="WP_111373977.1">
    <property type="nucleotide sequence ID" value="NZ_CP029480.1"/>
</dbReference>
<evidence type="ECO:0000313" key="1">
    <source>
        <dbReference type="EMBL" id="AWW00611.1"/>
    </source>
</evidence>
<keyword evidence="2" id="KW-1185">Reference proteome</keyword>
<proteinExistence type="predicted"/>
<dbReference type="AlphaFoldDB" id="A0A2Z4GH34"/>
<dbReference type="PROSITE" id="PS51257">
    <property type="entry name" value="PROKAR_LIPOPROTEIN"/>
    <property type="match status" value="1"/>
</dbReference>
<reference evidence="1 2" key="1">
    <citation type="submission" date="2018-05" db="EMBL/GenBank/DDBJ databases">
        <title>Complete genome sequence of Arcticibacterium luteifluviistationis SM1504T, a cytophagaceae bacterium isolated from Arctic surface seawater.</title>
        <authorList>
            <person name="Li Y."/>
            <person name="Qin Q.-L."/>
        </authorList>
    </citation>
    <scope>NUCLEOTIDE SEQUENCE [LARGE SCALE GENOMIC DNA]</scope>
    <source>
        <strain evidence="1 2">SM1504</strain>
    </source>
</reference>
<name>A0A2Z4GH34_9BACT</name>
<organism evidence="1 2">
    <name type="scientific">Arcticibacterium luteifluviistationis</name>
    <dbReference type="NCBI Taxonomy" id="1784714"/>
    <lineage>
        <taxon>Bacteria</taxon>
        <taxon>Pseudomonadati</taxon>
        <taxon>Bacteroidota</taxon>
        <taxon>Cytophagia</taxon>
        <taxon>Cytophagales</taxon>
        <taxon>Leadbetterellaceae</taxon>
        <taxon>Arcticibacterium</taxon>
    </lineage>
</organism>
<dbReference type="OrthoDB" id="679501at2"/>